<gene>
    <name evidence="1" type="ORF">SPARVUS_LOCUS700476</name>
</gene>
<dbReference type="Proteomes" id="UP001162483">
    <property type="component" value="Unassembled WGS sequence"/>
</dbReference>
<name>A0ABN9AG00_9NEOB</name>
<proteinExistence type="predicted"/>
<protein>
    <submittedName>
        <fullName evidence="1">Uncharacterized protein</fullName>
    </submittedName>
</protein>
<comment type="caution">
    <text evidence="1">The sequence shown here is derived from an EMBL/GenBank/DDBJ whole genome shotgun (WGS) entry which is preliminary data.</text>
</comment>
<evidence type="ECO:0000313" key="1">
    <source>
        <dbReference type="EMBL" id="CAI9534783.1"/>
    </source>
</evidence>
<feature type="non-terminal residue" evidence="1">
    <location>
        <position position="67"/>
    </location>
</feature>
<keyword evidence="2" id="KW-1185">Reference proteome</keyword>
<sequence>MRFEWCKCFKDSRTSISDNPSHGGSQPTAVIAVNIQHMECLILDNQHITCCEIAQETNLSVGTVNTM</sequence>
<reference evidence="1" key="1">
    <citation type="submission" date="2023-05" db="EMBL/GenBank/DDBJ databases">
        <authorList>
            <person name="Stuckert A."/>
        </authorList>
    </citation>
    <scope>NUCLEOTIDE SEQUENCE</scope>
</reference>
<accession>A0ABN9AG00</accession>
<evidence type="ECO:0000313" key="2">
    <source>
        <dbReference type="Proteomes" id="UP001162483"/>
    </source>
</evidence>
<dbReference type="EMBL" id="CATNWA010000227">
    <property type="protein sequence ID" value="CAI9534783.1"/>
    <property type="molecule type" value="Genomic_DNA"/>
</dbReference>
<organism evidence="1 2">
    <name type="scientific">Staurois parvus</name>
    <dbReference type="NCBI Taxonomy" id="386267"/>
    <lineage>
        <taxon>Eukaryota</taxon>
        <taxon>Metazoa</taxon>
        <taxon>Chordata</taxon>
        <taxon>Craniata</taxon>
        <taxon>Vertebrata</taxon>
        <taxon>Euteleostomi</taxon>
        <taxon>Amphibia</taxon>
        <taxon>Batrachia</taxon>
        <taxon>Anura</taxon>
        <taxon>Neobatrachia</taxon>
        <taxon>Ranoidea</taxon>
        <taxon>Ranidae</taxon>
        <taxon>Staurois</taxon>
    </lineage>
</organism>